<dbReference type="EC" id="2.7.9.3" evidence="9"/>
<dbReference type="InterPro" id="IPR010918">
    <property type="entry name" value="PurM-like_C_dom"/>
</dbReference>
<dbReference type="HOGENOM" id="CLU_032859_0_1_5"/>
<protein>
    <recommendedName>
        <fullName evidence="9">Selenide, water dikinase</fullName>
        <ecNumber evidence="9">2.7.9.3</ecNumber>
    </recommendedName>
    <alternativeName>
        <fullName evidence="9">Selenium donor protein</fullName>
    </alternativeName>
    <alternativeName>
        <fullName evidence="9">Selenophosphate synthase</fullName>
    </alternativeName>
</protein>
<feature type="binding site" description="in other chain" evidence="9">
    <location>
        <position position="91"/>
    </location>
    <ligand>
        <name>ATP</name>
        <dbReference type="ChEBI" id="CHEBI:30616"/>
        <note>ligand shared between dimeric partners</note>
    </ligand>
</feature>
<name>S5Y3I3_PARAH</name>
<evidence type="ECO:0000256" key="7">
    <source>
        <dbReference type="ARBA" id="ARBA00022842"/>
    </source>
</evidence>
<evidence type="ECO:0000259" key="10">
    <source>
        <dbReference type="Pfam" id="PF00586"/>
    </source>
</evidence>
<evidence type="ECO:0000256" key="6">
    <source>
        <dbReference type="ARBA" id="ARBA00022840"/>
    </source>
</evidence>
<dbReference type="Proteomes" id="UP000015480">
    <property type="component" value="Chromosome"/>
</dbReference>
<dbReference type="Pfam" id="PF02769">
    <property type="entry name" value="AIRS_C"/>
    <property type="match status" value="1"/>
</dbReference>
<reference evidence="12 13" key="1">
    <citation type="journal article" date="2014" name="BMC Genomics">
        <title>Architecture and functions of a multipartite genome of the methylotrophic bacterium Paracoccus aminophilus JCM 7686, containing primary and secondary chromids.</title>
        <authorList>
            <person name="Dziewit L."/>
            <person name="Czarnecki J."/>
            <person name="Wibberg D."/>
            <person name="Radlinska M."/>
            <person name="Mrozek P."/>
            <person name="Szymczak M."/>
            <person name="Schluter A."/>
            <person name="Puhler A."/>
            <person name="Bartosik D."/>
        </authorList>
    </citation>
    <scope>NUCLEOTIDE SEQUENCE [LARGE SCALE GENOMIC DNA]</scope>
    <source>
        <strain evidence="12">JCM 7686</strain>
    </source>
</reference>
<dbReference type="NCBIfam" id="TIGR00476">
    <property type="entry name" value="selD"/>
    <property type="match status" value="1"/>
</dbReference>
<dbReference type="Gene3D" id="3.90.650.10">
    <property type="entry name" value="PurM-like C-terminal domain"/>
    <property type="match status" value="1"/>
</dbReference>
<comment type="catalytic activity">
    <reaction evidence="9">
        <text>hydrogenselenide + ATP + H2O = selenophosphate + AMP + phosphate + 2 H(+)</text>
        <dbReference type="Rhea" id="RHEA:18737"/>
        <dbReference type="ChEBI" id="CHEBI:15377"/>
        <dbReference type="ChEBI" id="CHEBI:15378"/>
        <dbReference type="ChEBI" id="CHEBI:16144"/>
        <dbReference type="ChEBI" id="CHEBI:29317"/>
        <dbReference type="ChEBI" id="CHEBI:30616"/>
        <dbReference type="ChEBI" id="CHEBI:43474"/>
        <dbReference type="ChEBI" id="CHEBI:456215"/>
        <dbReference type="EC" id="2.7.9.3"/>
    </reaction>
</comment>
<accession>S5Y3I3</accession>
<keyword evidence="6 9" id="KW-0067">ATP-binding</keyword>
<dbReference type="STRING" id="1367847.JCM7686_3280"/>
<dbReference type="PATRIC" id="fig|1367847.3.peg.3308"/>
<evidence type="ECO:0000259" key="11">
    <source>
        <dbReference type="Pfam" id="PF02769"/>
    </source>
</evidence>
<keyword evidence="13" id="KW-1185">Reference proteome</keyword>
<feature type="site" description="Important for catalytic activity" evidence="9">
    <location>
        <position position="20"/>
    </location>
</feature>
<keyword evidence="8 9" id="KW-0711">Selenium</keyword>
<dbReference type="InterPro" id="IPR004536">
    <property type="entry name" value="SPS/SelD"/>
</dbReference>
<dbReference type="eggNOG" id="COG0709">
    <property type="taxonomic scope" value="Bacteria"/>
</dbReference>
<dbReference type="InterPro" id="IPR016188">
    <property type="entry name" value="PurM-like_N"/>
</dbReference>
<dbReference type="AlphaFoldDB" id="S5Y3I3"/>
<dbReference type="GO" id="GO:0000287">
    <property type="term" value="F:magnesium ion binding"/>
    <property type="evidence" value="ECO:0007669"/>
    <property type="project" value="UniProtKB-UniRule"/>
</dbReference>
<dbReference type="CDD" id="cd02195">
    <property type="entry name" value="SelD"/>
    <property type="match status" value="1"/>
</dbReference>
<sequence>MTDASPRLTSLAHGGGCGCKLAPSVLRELLADQPIAQAFPQLLVGTETADDAAVWQVDDNTCVIATTDFFMPMVDDPRDFGRIAATNAISDVYAMGGRPIMALAILGMPIDKMDPADIREILAGGREICAEAGIPVAGGHSIDAPEPIYGLAVIGLCHPSELRRNAEARPGDRLILTKGIGVGIYSAAIKKGLLSEAGLAEMVATTTLLNKVGPDLAKLPEVHAITDVTGFGILGHGLELARGAGLRVTLNLADLPLLTQASALAESGLLTGASTRNWMAYGEEVALPEGLPLWQRNLLTDPQTSGGLLVAVAPEAADRVLALIRAAGYPLAAIIGEVGAGTPGITVV</sequence>
<evidence type="ECO:0000256" key="2">
    <source>
        <dbReference type="ARBA" id="ARBA00022679"/>
    </source>
</evidence>
<evidence type="ECO:0000256" key="1">
    <source>
        <dbReference type="ARBA" id="ARBA00008026"/>
    </source>
</evidence>
<feature type="domain" description="PurM-like C-terminal" evidence="11">
    <location>
        <begin position="169"/>
        <end position="342"/>
    </location>
</feature>
<evidence type="ECO:0000256" key="3">
    <source>
        <dbReference type="ARBA" id="ARBA00022723"/>
    </source>
</evidence>
<evidence type="ECO:0000313" key="13">
    <source>
        <dbReference type="Proteomes" id="UP000015480"/>
    </source>
</evidence>
<feature type="binding site" description="in other chain" evidence="9">
    <location>
        <position position="20"/>
    </location>
    <ligand>
        <name>ATP</name>
        <dbReference type="ChEBI" id="CHEBI:30616"/>
        <note>ligand shared between dimeric partners</note>
    </ligand>
</feature>
<evidence type="ECO:0000313" key="12">
    <source>
        <dbReference type="EMBL" id="AGT10315.1"/>
    </source>
</evidence>
<dbReference type="SUPFAM" id="SSF56042">
    <property type="entry name" value="PurM C-terminal domain-like"/>
    <property type="match status" value="1"/>
</dbReference>
<keyword evidence="7 9" id="KW-0460">Magnesium</keyword>
<dbReference type="PROSITE" id="PS51257">
    <property type="entry name" value="PROKAR_LIPOPROTEIN"/>
    <property type="match status" value="1"/>
</dbReference>
<dbReference type="KEGG" id="pami:JCM7686_3280"/>
<evidence type="ECO:0000256" key="9">
    <source>
        <dbReference type="HAMAP-Rule" id="MF_00625"/>
    </source>
</evidence>
<feature type="domain" description="PurM-like N-terminal" evidence="10">
    <location>
        <begin position="50"/>
        <end position="156"/>
    </location>
</feature>
<dbReference type="FunFam" id="3.30.1330.10:FF:000003">
    <property type="entry name" value="Selenide, water dikinase"/>
    <property type="match status" value="1"/>
</dbReference>
<keyword evidence="3 9" id="KW-0479">Metal-binding</keyword>
<feature type="binding site" evidence="9">
    <location>
        <position position="91"/>
    </location>
    <ligand>
        <name>Mg(2+)</name>
        <dbReference type="ChEBI" id="CHEBI:18420"/>
    </ligand>
</feature>
<dbReference type="NCBIfam" id="NF002098">
    <property type="entry name" value="PRK00943.1"/>
    <property type="match status" value="1"/>
</dbReference>
<feature type="binding site" evidence="9">
    <location>
        <begin position="139"/>
        <end position="141"/>
    </location>
    <ligand>
        <name>ATP</name>
        <dbReference type="ChEBI" id="CHEBI:30616"/>
        <note>ligand shared between dimeric partners</note>
    </ligand>
</feature>
<dbReference type="InterPro" id="IPR036921">
    <property type="entry name" value="PurM-like_N_sf"/>
</dbReference>
<dbReference type="InterPro" id="IPR036676">
    <property type="entry name" value="PurM-like_C_sf"/>
</dbReference>
<dbReference type="Pfam" id="PF00586">
    <property type="entry name" value="AIRS"/>
    <property type="match status" value="1"/>
</dbReference>
<dbReference type="GO" id="GO:0005524">
    <property type="term" value="F:ATP binding"/>
    <property type="evidence" value="ECO:0007669"/>
    <property type="project" value="UniProtKB-UniRule"/>
</dbReference>
<gene>
    <name evidence="9" type="primary">selD</name>
    <name evidence="12" type="ORF">JCM7686_3280</name>
</gene>
<feature type="binding site" evidence="9">
    <location>
        <position position="227"/>
    </location>
    <ligand>
        <name>Mg(2+)</name>
        <dbReference type="ChEBI" id="CHEBI:18420"/>
    </ligand>
</feature>
<dbReference type="InterPro" id="IPR023061">
    <property type="entry name" value="SelD_I"/>
</dbReference>
<evidence type="ECO:0000256" key="5">
    <source>
        <dbReference type="ARBA" id="ARBA00022777"/>
    </source>
</evidence>
<comment type="function">
    <text evidence="9">Synthesizes selenophosphate from selenide and ATP.</text>
</comment>
<comment type="similarity">
    <text evidence="1 9">Belongs to the selenophosphate synthase 1 family. Class I subfamily.</text>
</comment>
<dbReference type="GO" id="GO:0016260">
    <property type="term" value="P:selenocysteine biosynthetic process"/>
    <property type="evidence" value="ECO:0007669"/>
    <property type="project" value="InterPro"/>
</dbReference>
<feature type="binding site" evidence="9">
    <location>
        <position position="51"/>
    </location>
    <ligand>
        <name>Mg(2+)</name>
        <dbReference type="ChEBI" id="CHEBI:18420"/>
    </ligand>
</feature>
<dbReference type="OrthoDB" id="9767928at2"/>
<dbReference type="PIRSF" id="PIRSF036407">
    <property type="entry name" value="Selenphspht_syn"/>
    <property type="match status" value="1"/>
</dbReference>
<keyword evidence="5 9" id="KW-0418">Kinase</keyword>
<proteinExistence type="inferred from homology"/>
<evidence type="ECO:0000256" key="8">
    <source>
        <dbReference type="ARBA" id="ARBA00023266"/>
    </source>
</evidence>
<dbReference type="GO" id="GO:0005737">
    <property type="term" value="C:cytoplasm"/>
    <property type="evidence" value="ECO:0007669"/>
    <property type="project" value="TreeGrafter"/>
</dbReference>
<keyword evidence="2 9" id="KW-0808">Transferase</keyword>
<comment type="subunit">
    <text evidence="9">Homodimer.</text>
</comment>
<dbReference type="HAMAP" id="MF_00625">
    <property type="entry name" value="SelD"/>
    <property type="match status" value="1"/>
</dbReference>
<feature type="binding site" description="in other chain" evidence="9">
    <location>
        <position position="68"/>
    </location>
    <ligand>
        <name>ATP</name>
        <dbReference type="ChEBI" id="CHEBI:30616"/>
        <note>ligand shared between dimeric partners</note>
    </ligand>
</feature>
<organism evidence="12 13">
    <name type="scientific">Paracoccus aminophilus JCM 7686</name>
    <dbReference type="NCBI Taxonomy" id="1367847"/>
    <lineage>
        <taxon>Bacteria</taxon>
        <taxon>Pseudomonadati</taxon>
        <taxon>Pseudomonadota</taxon>
        <taxon>Alphaproteobacteria</taxon>
        <taxon>Rhodobacterales</taxon>
        <taxon>Paracoccaceae</taxon>
        <taxon>Paracoccus</taxon>
    </lineage>
</organism>
<dbReference type="PANTHER" id="PTHR10256:SF0">
    <property type="entry name" value="INACTIVE SELENIDE, WATER DIKINASE-LIKE PROTEIN-RELATED"/>
    <property type="match status" value="1"/>
</dbReference>
<comment type="cofactor">
    <cofactor evidence="9">
        <name>Mg(2+)</name>
        <dbReference type="ChEBI" id="CHEBI:18420"/>
    </cofactor>
    <text evidence="9">Binds 1 Mg(2+) ion per monomer.</text>
</comment>
<dbReference type="GO" id="GO:0004756">
    <property type="term" value="F:selenide, water dikinase activity"/>
    <property type="evidence" value="ECO:0007669"/>
    <property type="project" value="UniProtKB-UniRule"/>
</dbReference>
<dbReference type="Gene3D" id="3.30.1330.10">
    <property type="entry name" value="PurM-like, N-terminal domain"/>
    <property type="match status" value="1"/>
</dbReference>
<dbReference type="EMBL" id="CP006650">
    <property type="protein sequence ID" value="AGT10315.1"/>
    <property type="molecule type" value="Genomic_DNA"/>
</dbReference>
<feature type="active site" evidence="9">
    <location>
        <position position="17"/>
    </location>
</feature>
<keyword evidence="4 9" id="KW-0547">Nucleotide-binding</keyword>
<dbReference type="PANTHER" id="PTHR10256">
    <property type="entry name" value="SELENIDE, WATER DIKINASE"/>
    <property type="match status" value="1"/>
</dbReference>
<dbReference type="SUPFAM" id="SSF55326">
    <property type="entry name" value="PurM N-terminal domain-like"/>
    <property type="match status" value="1"/>
</dbReference>
<feature type="binding site" description="in other chain" evidence="9">
    <location>
        <begin position="48"/>
        <end position="50"/>
    </location>
    <ligand>
        <name>ATP</name>
        <dbReference type="ChEBI" id="CHEBI:30616"/>
        <note>ligand shared between dimeric partners</note>
    </ligand>
</feature>
<evidence type="ECO:0000256" key="4">
    <source>
        <dbReference type="ARBA" id="ARBA00022741"/>
    </source>
</evidence>
<dbReference type="RefSeq" id="WP_020951951.1">
    <property type="nucleotide sequence ID" value="NC_022041.1"/>
</dbReference>